<keyword evidence="3" id="KW-1185">Reference proteome</keyword>
<evidence type="ECO:0000313" key="3">
    <source>
        <dbReference type="Proteomes" id="UP000037035"/>
    </source>
</evidence>
<gene>
    <name evidence="2" type="ORF">VP01_1549g7</name>
</gene>
<dbReference type="OrthoDB" id="2273864at2759"/>
<dbReference type="AlphaFoldDB" id="A0A0L6VI71"/>
<dbReference type="Proteomes" id="UP000037035">
    <property type="component" value="Unassembled WGS sequence"/>
</dbReference>
<comment type="caution">
    <text evidence="2">The sequence shown here is derived from an EMBL/GenBank/DDBJ whole genome shotgun (WGS) entry which is preliminary data.</text>
</comment>
<feature type="compositionally biased region" description="Pro residues" evidence="1">
    <location>
        <begin position="113"/>
        <end position="123"/>
    </location>
</feature>
<name>A0A0L6VI71_9BASI</name>
<reference evidence="2 3" key="1">
    <citation type="submission" date="2015-08" db="EMBL/GenBank/DDBJ databases">
        <title>Next Generation Sequencing and Analysis of the Genome of Puccinia sorghi L Schw, the Causal Agent of Maize Common Rust.</title>
        <authorList>
            <person name="Rochi L."/>
            <person name="Burguener G."/>
            <person name="Darino M."/>
            <person name="Turjanski A."/>
            <person name="Kreff E."/>
            <person name="Dieguez M.J."/>
            <person name="Sacco F."/>
        </authorList>
    </citation>
    <scope>NUCLEOTIDE SEQUENCE [LARGE SCALE GENOMIC DNA]</scope>
    <source>
        <strain evidence="2 3">RO10H11247</strain>
    </source>
</reference>
<feature type="region of interest" description="Disordered" evidence="1">
    <location>
        <begin position="91"/>
        <end position="125"/>
    </location>
</feature>
<dbReference type="EMBL" id="LAVV01006108">
    <property type="protein sequence ID" value="KNZ60476.1"/>
    <property type="molecule type" value="Genomic_DNA"/>
</dbReference>
<accession>A0A0L6VI71</accession>
<organism evidence="2 3">
    <name type="scientific">Puccinia sorghi</name>
    <dbReference type="NCBI Taxonomy" id="27349"/>
    <lineage>
        <taxon>Eukaryota</taxon>
        <taxon>Fungi</taxon>
        <taxon>Dikarya</taxon>
        <taxon>Basidiomycota</taxon>
        <taxon>Pucciniomycotina</taxon>
        <taxon>Pucciniomycetes</taxon>
        <taxon>Pucciniales</taxon>
        <taxon>Pucciniaceae</taxon>
        <taxon>Puccinia</taxon>
    </lineage>
</organism>
<feature type="compositionally biased region" description="Polar residues" evidence="1">
    <location>
        <begin position="93"/>
        <end position="109"/>
    </location>
</feature>
<dbReference type="VEuPathDB" id="FungiDB:VP01_1549g7"/>
<feature type="region of interest" description="Disordered" evidence="1">
    <location>
        <begin position="1"/>
        <end position="25"/>
    </location>
</feature>
<evidence type="ECO:0000256" key="1">
    <source>
        <dbReference type="SAM" id="MobiDB-lite"/>
    </source>
</evidence>
<protein>
    <submittedName>
        <fullName evidence="2">Uncharacterized protein</fullName>
    </submittedName>
</protein>
<sequence length="149" mass="16454">MQLGHLDPDPSGSGSSQPAGHRRRTEYNSQFSSLVYLVEDVEETRIEKYVSGLNPLIIRHVMSKAWRQVKTLDDKMAMAAEAAAQIDLLAQLPSDSSTPTSYRPLSSNRKLPYTPPPVNPAPHNPNAMEINAVQTLSRSLLDSSRIEVT</sequence>
<evidence type="ECO:0000313" key="2">
    <source>
        <dbReference type="EMBL" id="KNZ60476.1"/>
    </source>
</evidence>
<proteinExistence type="predicted"/>